<gene>
    <name evidence="3" type="ORF">GMLC_02390</name>
</gene>
<dbReference type="Proteomes" id="UP000587586">
    <property type="component" value="Unassembled WGS sequence"/>
</dbReference>
<name>A0A6V8N2S7_9BACT</name>
<dbReference type="GO" id="GO:0070967">
    <property type="term" value="F:coenzyme F420 binding"/>
    <property type="evidence" value="ECO:0007669"/>
    <property type="project" value="TreeGrafter"/>
</dbReference>
<dbReference type="GO" id="GO:0016627">
    <property type="term" value="F:oxidoreductase activity, acting on the CH-CH group of donors"/>
    <property type="evidence" value="ECO:0007669"/>
    <property type="project" value="TreeGrafter"/>
</dbReference>
<evidence type="ECO:0000313" key="3">
    <source>
        <dbReference type="EMBL" id="GFO66660.1"/>
    </source>
</evidence>
<keyword evidence="4" id="KW-1185">Reference proteome</keyword>
<dbReference type="GO" id="GO:0005829">
    <property type="term" value="C:cytosol"/>
    <property type="evidence" value="ECO:0007669"/>
    <property type="project" value="TreeGrafter"/>
</dbReference>
<dbReference type="InterPro" id="IPR012349">
    <property type="entry name" value="Split_barrel_FMN-bd"/>
</dbReference>
<dbReference type="InterPro" id="IPR011576">
    <property type="entry name" value="Pyridox_Oxase_N"/>
</dbReference>
<dbReference type="Gene3D" id="2.30.110.10">
    <property type="entry name" value="Electron Transport, Fmn-binding Protein, Chain A"/>
    <property type="match status" value="1"/>
</dbReference>
<dbReference type="AlphaFoldDB" id="A0A6V8N2S7"/>
<proteinExistence type="predicted"/>
<keyword evidence="1" id="KW-0560">Oxidoreductase</keyword>
<accession>A0A6V8N2S7</accession>
<evidence type="ECO:0000259" key="2">
    <source>
        <dbReference type="Pfam" id="PF01243"/>
    </source>
</evidence>
<dbReference type="EMBL" id="BLXZ01000001">
    <property type="protein sequence ID" value="GFO66660.1"/>
    <property type="molecule type" value="Genomic_DNA"/>
</dbReference>
<evidence type="ECO:0000313" key="4">
    <source>
        <dbReference type="Proteomes" id="UP000587586"/>
    </source>
</evidence>
<protein>
    <recommendedName>
        <fullName evidence="2">Pyridoxamine 5'-phosphate oxidase N-terminal domain-containing protein</fullName>
    </recommendedName>
</protein>
<sequence length="148" mass="16419">MTEILVNQVLRDLCTSQPLAVLATAAGQHPYASLVAFAMSEDLHQLFFVTPRSSRKWANLSSNPQVSLLIDNRSNTALDFQRAAAATLLGSAEELVDGLREEALERYLERHPDLCDFARSPGNALFRVQIVSINLVTSFQEVAVFRFP</sequence>
<feature type="domain" description="Pyridoxamine 5'-phosphate oxidase N-terminal" evidence="2">
    <location>
        <begin position="9"/>
        <end position="134"/>
    </location>
</feature>
<dbReference type="RefSeq" id="WP_183359197.1">
    <property type="nucleotide sequence ID" value="NZ_BLXZ01000001.1"/>
</dbReference>
<dbReference type="InterPro" id="IPR052019">
    <property type="entry name" value="F420H2_bilvrd_red/Heme_oxyg"/>
</dbReference>
<dbReference type="SUPFAM" id="SSF50475">
    <property type="entry name" value="FMN-binding split barrel"/>
    <property type="match status" value="1"/>
</dbReference>
<dbReference type="PANTHER" id="PTHR35176:SF6">
    <property type="entry name" value="HEME OXYGENASE HI_0854-RELATED"/>
    <property type="match status" value="1"/>
</dbReference>
<reference evidence="4" key="1">
    <citation type="submission" date="2020-06" db="EMBL/GenBank/DDBJ databases">
        <title>Draft genomic sequecing of Geomonas sp. Red745.</title>
        <authorList>
            <person name="Itoh H."/>
            <person name="Xu Z.X."/>
            <person name="Ushijima N."/>
            <person name="Masuda Y."/>
            <person name="Shiratori Y."/>
            <person name="Senoo K."/>
        </authorList>
    </citation>
    <scope>NUCLEOTIDE SEQUENCE [LARGE SCALE GENOMIC DNA]</scope>
    <source>
        <strain evidence="4">Red745</strain>
    </source>
</reference>
<dbReference type="PANTHER" id="PTHR35176">
    <property type="entry name" value="HEME OXYGENASE HI_0854-RELATED"/>
    <property type="match status" value="1"/>
</dbReference>
<dbReference type="Pfam" id="PF01243">
    <property type="entry name" value="PNPOx_N"/>
    <property type="match status" value="1"/>
</dbReference>
<organism evidence="3 4">
    <name type="scientific">Geomonas limicola</name>
    <dbReference type="NCBI Taxonomy" id="2740186"/>
    <lineage>
        <taxon>Bacteria</taxon>
        <taxon>Pseudomonadati</taxon>
        <taxon>Thermodesulfobacteriota</taxon>
        <taxon>Desulfuromonadia</taxon>
        <taxon>Geobacterales</taxon>
        <taxon>Geobacteraceae</taxon>
        <taxon>Geomonas</taxon>
    </lineage>
</organism>
<evidence type="ECO:0000256" key="1">
    <source>
        <dbReference type="ARBA" id="ARBA00023002"/>
    </source>
</evidence>
<comment type="caution">
    <text evidence="3">The sequence shown here is derived from an EMBL/GenBank/DDBJ whole genome shotgun (WGS) entry which is preliminary data.</text>
</comment>